<feature type="domain" description="RecJ OB" evidence="2">
    <location>
        <begin position="27"/>
        <end position="131"/>
    </location>
</feature>
<dbReference type="Gene3D" id="2.40.50.460">
    <property type="match status" value="1"/>
</dbReference>
<accession>X1GA25</accession>
<organism evidence="3">
    <name type="scientific">marine sediment metagenome</name>
    <dbReference type="NCBI Taxonomy" id="412755"/>
    <lineage>
        <taxon>unclassified sequences</taxon>
        <taxon>metagenomes</taxon>
        <taxon>ecological metagenomes</taxon>
    </lineage>
</organism>
<dbReference type="AlphaFoldDB" id="X1GA25"/>
<dbReference type="EMBL" id="BARU01000281">
    <property type="protein sequence ID" value="GAH29883.1"/>
    <property type="molecule type" value="Genomic_DNA"/>
</dbReference>
<reference evidence="3" key="1">
    <citation type="journal article" date="2014" name="Front. Microbiol.">
        <title>High frequency of phylogenetically diverse reductive dehalogenase-homologous genes in deep subseafloor sedimentary metagenomes.</title>
        <authorList>
            <person name="Kawai M."/>
            <person name="Futagami T."/>
            <person name="Toyoda A."/>
            <person name="Takaki Y."/>
            <person name="Nishi S."/>
            <person name="Hori S."/>
            <person name="Arai W."/>
            <person name="Tsubouchi T."/>
            <person name="Morono Y."/>
            <person name="Uchiyama I."/>
            <person name="Ito T."/>
            <person name="Fujiyama A."/>
            <person name="Inagaki F."/>
            <person name="Takami H."/>
        </authorList>
    </citation>
    <scope>NUCLEOTIDE SEQUENCE</scope>
    <source>
        <strain evidence="3">Expedition CK06-06</strain>
    </source>
</reference>
<evidence type="ECO:0000259" key="2">
    <source>
        <dbReference type="Pfam" id="PF17768"/>
    </source>
</evidence>
<gene>
    <name evidence="3" type="ORF">S03H2_01051</name>
</gene>
<evidence type="ECO:0000256" key="1">
    <source>
        <dbReference type="ARBA" id="ARBA00022801"/>
    </source>
</evidence>
<sequence length="142" mass="15577">MTHLTQRLSQLATTQLAGVDLRPQLDIDAEVTLPDLGGDTFQTAQQLAPFGRGNPIPTFVSRRVEVVDCRAMGDNAEHLRMKLNQGGSVWDGVGFRLGNYLDEVSSPLDIVYNLEVDRWGGEERLRLNILDFGPGVSDKPAG</sequence>
<dbReference type="InterPro" id="IPR051673">
    <property type="entry name" value="SSDNA_exonuclease_RecJ"/>
</dbReference>
<proteinExistence type="predicted"/>
<dbReference type="PANTHER" id="PTHR30255:SF2">
    <property type="entry name" value="SINGLE-STRANDED-DNA-SPECIFIC EXONUCLEASE RECJ"/>
    <property type="match status" value="1"/>
</dbReference>
<name>X1GA25_9ZZZZ</name>
<dbReference type="InterPro" id="IPR041122">
    <property type="entry name" value="RecJ_OB"/>
</dbReference>
<keyword evidence="1" id="KW-0378">Hydrolase</keyword>
<protein>
    <recommendedName>
        <fullName evidence="2">RecJ OB domain-containing protein</fullName>
    </recommendedName>
</protein>
<dbReference type="Pfam" id="PF17768">
    <property type="entry name" value="RecJ_OB"/>
    <property type="match status" value="1"/>
</dbReference>
<dbReference type="PANTHER" id="PTHR30255">
    <property type="entry name" value="SINGLE-STRANDED-DNA-SPECIFIC EXONUCLEASE RECJ"/>
    <property type="match status" value="1"/>
</dbReference>
<comment type="caution">
    <text evidence="3">The sequence shown here is derived from an EMBL/GenBank/DDBJ whole genome shotgun (WGS) entry which is preliminary data.</text>
</comment>
<evidence type="ECO:0000313" key="3">
    <source>
        <dbReference type="EMBL" id="GAH29883.1"/>
    </source>
</evidence>
<dbReference type="GO" id="GO:0016787">
    <property type="term" value="F:hydrolase activity"/>
    <property type="evidence" value="ECO:0007669"/>
    <property type="project" value="UniProtKB-KW"/>
</dbReference>